<feature type="domain" description="Ice-binding protein C-terminal" evidence="3">
    <location>
        <begin position="185"/>
        <end position="209"/>
    </location>
</feature>
<dbReference type="AlphaFoldDB" id="A0AAE9XRW9"/>
<feature type="signal peptide" evidence="2">
    <location>
        <begin position="1"/>
        <end position="20"/>
    </location>
</feature>
<reference evidence="4" key="1">
    <citation type="submission" date="2023-01" db="EMBL/GenBank/DDBJ databases">
        <title>The genome sequence of Kordiimonadaceae bacterium 6D33.</title>
        <authorList>
            <person name="Liu Y."/>
        </authorList>
    </citation>
    <scope>NUCLEOTIDE SEQUENCE</scope>
    <source>
        <strain evidence="4">6D33</strain>
    </source>
</reference>
<evidence type="ECO:0000256" key="1">
    <source>
        <dbReference type="SAM" id="Phobius"/>
    </source>
</evidence>
<evidence type="ECO:0000313" key="5">
    <source>
        <dbReference type="Proteomes" id="UP001217500"/>
    </source>
</evidence>
<keyword evidence="1" id="KW-0812">Transmembrane</keyword>
<protein>
    <submittedName>
        <fullName evidence="4">PEPxxWA-CTERM sorting domain-containing protein</fullName>
    </submittedName>
</protein>
<dbReference type="Pfam" id="PF07589">
    <property type="entry name" value="PEP-CTERM"/>
    <property type="match status" value="1"/>
</dbReference>
<sequence length="215" mass="22415">MKKLIATMALSAGLAMPASAAINIVPNEPVTTVAWNNNYEDDINAWAGGLADFYGGAGLFSTSAGTLHFYFMAAESAWSDTFTADGGAVNYTETESYSGWGPATWVGSMAIGAGWITDLHFSAPKGTFSGGNTADVGVDGEFGIISMGGTLGHDELLFAFDDTCCDSGIDDNHDDIIILAKFISAVPEPATWLMMIMGFGLVGLAARRRSAIATA</sequence>
<dbReference type="NCBIfam" id="NF035944">
    <property type="entry name" value="PEPxxWA-CTERM"/>
    <property type="match status" value="1"/>
</dbReference>
<feature type="chain" id="PRO_5041976938" evidence="2">
    <location>
        <begin position="21"/>
        <end position="215"/>
    </location>
</feature>
<evidence type="ECO:0000259" key="3">
    <source>
        <dbReference type="Pfam" id="PF07589"/>
    </source>
</evidence>
<gene>
    <name evidence="4" type="ORF">PH603_04305</name>
</gene>
<keyword evidence="1" id="KW-0472">Membrane</keyword>
<evidence type="ECO:0000313" key="4">
    <source>
        <dbReference type="EMBL" id="WCL54979.1"/>
    </source>
</evidence>
<dbReference type="KEGG" id="gso:PH603_04305"/>
<dbReference type="InterPro" id="IPR013424">
    <property type="entry name" value="Ice-binding_C"/>
</dbReference>
<proteinExistence type="predicted"/>
<dbReference type="NCBIfam" id="TIGR02595">
    <property type="entry name" value="PEP_CTERM"/>
    <property type="match status" value="1"/>
</dbReference>
<name>A0AAE9XRW9_9PROT</name>
<organism evidence="4 5">
    <name type="scientific">Gimibacter soli</name>
    <dbReference type="NCBI Taxonomy" id="3024400"/>
    <lineage>
        <taxon>Bacteria</taxon>
        <taxon>Pseudomonadati</taxon>
        <taxon>Pseudomonadota</taxon>
        <taxon>Alphaproteobacteria</taxon>
        <taxon>Kordiimonadales</taxon>
        <taxon>Temperatibacteraceae</taxon>
        <taxon>Gimibacter</taxon>
    </lineage>
</organism>
<dbReference type="Proteomes" id="UP001217500">
    <property type="component" value="Chromosome"/>
</dbReference>
<dbReference type="EMBL" id="CP116805">
    <property type="protein sequence ID" value="WCL54979.1"/>
    <property type="molecule type" value="Genomic_DNA"/>
</dbReference>
<keyword evidence="5" id="KW-1185">Reference proteome</keyword>
<accession>A0AAE9XRW9</accession>
<keyword evidence="1" id="KW-1133">Transmembrane helix</keyword>
<keyword evidence="2" id="KW-0732">Signal</keyword>
<feature type="transmembrane region" description="Helical" evidence="1">
    <location>
        <begin position="189"/>
        <end position="206"/>
    </location>
</feature>
<dbReference type="RefSeq" id="WP_289504722.1">
    <property type="nucleotide sequence ID" value="NZ_CP116805.1"/>
</dbReference>
<evidence type="ECO:0000256" key="2">
    <source>
        <dbReference type="SAM" id="SignalP"/>
    </source>
</evidence>